<dbReference type="GO" id="GO:0006508">
    <property type="term" value="P:proteolysis"/>
    <property type="evidence" value="ECO:0007669"/>
    <property type="project" value="InterPro"/>
</dbReference>
<gene>
    <name evidence="3" type="ORF">ESZ00_05170</name>
</gene>
<dbReference type="InterPro" id="IPR008257">
    <property type="entry name" value="Pept_M19"/>
</dbReference>
<feature type="signal peptide" evidence="2">
    <location>
        <begin position="1"/>
        <end position="33"/>
    </location>
</feature>
<dbReference type="PROSITE" id="PS51365">
    <property type="entry name" value="RENAL_DIPEPTIDASE_2"/>
    <property type="match status" value="1"/>
</dbReference>
<feature type="chain" id="PRO_5020435034" evidence="2">
    <location>
        <begin position="34"/>
        <end position="395"/>
    </location>
</feature>
<dbReference type="Gene3D" id="3.20.20.140">
    <property type="entry name" value="Metal-dependent hydrolases"/>
    <property type="match status" value="1"/>
</dbReference>
<evidence type="ECO:0000256" key="1">
    <source>
        <dbReference type="SAM" id="MobiDB-lite"/>
    </source>
</evidence>
<feature type="region of interest" description="Disordered" evidence="1">
    <location>
        <begin position="312"/>
        <end position="346"/>
    </location>
</feature>
<dbReference type="OrthoDB" id="9804920at2"/>
<keyword evidence="4" id="KW-1185">Reference proteome</keyword>
<comment type="caution">
    <text evidence="3">The sequence shown here is derived from an EMBL/GenBank/DDBJ whole genome shotgun (WGS) entry which is preliminary data.</text>
</comment>
<dbReference type="GO" id="GO:0070573">
    <property type="term" value="F:metallodipeptidase activity"/>
    <property type="evidence" value="ECO:0007669"/>
    <property type="project" value="InterPro"/>
</dbReference>
<dbReference type="AlphaFoldDB" id="A0A4Q1SI61"/>
<dbReference type="PROSITE" id="PS51318">
    <property type="entry name" value="TAT"/>
    <property type="match status" value="1"/>
</dbReference>
<reference evidence="3 4" key="1">
    <citation type="journal article" date="2016" name="Int. J. Syst. Evol. Microbiol.">
        <title>Acidipila dinghuensis sp. nov., an acidobacterium isolated from forest soil.</title>
        <authorList>
            <person name="Jiang Y.W."/>
            <person name="Wang J."/>
            <person name="Chen M.H."/>
            <person name="Lv Y.Y."/>
            <person name="Qiu L.H."/>
        </authorList>
    </citation>
    <scope>NUCLEOTIDE SEQUENCE [LARGE SCALE GENOMIC DNA]</scope>
    <source>
        <strain evidence="3 4">DHOF10</strain>
    </source>
</reference>
<name>A0A4Q1SI61_9BACT</name>
<evidence type="ECO:0000313" key="4">
    <source>
        <dbReference type="Proteomes" id="UP000290253"/>
    </source>
</evidence>
<feature type="compositionally biased region" description="Pro residues" evidence="1">
    <location>
        <begin position="314"/>
        <end position="329"/>
    </location>
</feature>
<keyword evidence="2" id="KW-0732">Signal</keyword>
<dbReference type="RefSeq" id="WP_129207080.1">
    <property type="nucleotide sequence ID" value="NZ_BMGU01000001.1"/>
</dbReference>
<dbReference type="InterPro" id="IPR032466">
    <property type="entry name" value="Metal_Hydrolase"/>
</dbReference>
<evidence type="ECO:0000256" key="2">
    <source>
        <dbReference type="SAM" id="SignalP"/>
    </source>
</evidence>
<dbReference type="InterPro" id="IPR006311">
    <property type="entry name" value="TAT_signal"/>
</dbReference>
<evidence type="ECO:0000313" key="3">
    <source>
        <dbReference type="EMBL" id="RXS97301.1"/>
    </source>
</evidence>
<dbReference type="EMBL" id="SDMK01000001">
    <property type="protein sequence ID" value="RXS97301.1"/>
    <property type="molecule type" value="Genomic_DNA"/>
</dbReference>
<organism evidence="3 4">
    <name type="scientific">Silvibacterium dinghuense</name>
    <dbReference type="NCBI Taxonomy" id="1560006"/>
    <lineage>
        <taxon>Bacteria</taxon>
        <taxon>Pseudomonadati</taxon>
        <taxon>Acidobacteriota</taxon>
        <taxon>Terriglobia</taxon>
        <taxon>Terriglobales</taxon>
        <taxon>Acidobacteriaceae</taxon>
        <taxon>Silvibacterium</taxon>
    </lineage>
</organism>
<dbReference type="PANTHER" id="PTHR10443:SF12">
    <property type="entry name" value="DIPEPTIDASE"/>
    <property type="match status" value="1"/>
</dbReference>
<dbReference type="PANTHER" id="PTHR10443">
    <property type="entry name" value="MICROSOMAL DIPEPTIDASE"/>
    <property type="match status" value="1"/>
</dbReference>
<protein>
    <submittedName>
        <fullName evidence="3">Peptidase M19</fullName>
    </submittedName>
</protein>
<dbReference type="Proteomes" id="UP000290253">
    <property type="component" value="Unassembled WGS sequence"/>
</dbReference>
<dbReference type="Pfam" id="PF01244">
    <property type="entry name" value="Peptidase_M19"/>
    <property type="match status" value="1"/>
</dbReference>
<proteinExistence type="predicted"/>
<sequence>MTARSGRSRRQFLSTVAMTAGAAMTLGQRWAWAADAAGEGVDPRVSRTVAKTLGIDTHNHIDVPMTADEVPGPDIDLSGEMKRSGLTAICMTFATDYQQGNAYERFKNAMASMDRQLERNGMKRSLTPDDVHAAHRKHQPTVIQSVEGAHFLEGHLDRVEEAYHRGLRHFGLLHDSDATPPLGDVYTRPPQYGGLTPFGVDVVRECNRLGMLIDLAHADMKTTQDALKISTKPMVISHTGPDWRLGNDPRMAQMMRPRLISKEQAKAVASAGGAVGVWTHLADTPLDYAKNLHALADVIGVDHVCIGTDTKLTPPTPWHGGPPPGTPHPDGPHAGGPPGGPSQVGQRTNLAWADQKTGFYYAVVDAMLKVGFATDEIGKIGSGNYLRIFSAVVGE</sequence>
<accession>A0A4Q1SI61</accession>
<dbReference type="SUPFAM" id="SSF51556">
    <property type="entry name" value="Metallo-dependent hydrolases"/>
    <property type="match status" value="1"/>
</dbReference>